<dbReference type="RefSeq" id="WP_147307727.1">
    <property type="nucleotide sequence ID" value="NZ_QUZK01000052.1"/>
</dbReference>
<dbReference type="SUPFAM" id="SSF141868">
    <property type="entry name" value="EAL domain-like"/>
    <property type="match status" value="1"/>
</dbReference>
<dbReference type="CDD" id="cd01949">
    <property type="entry name" value="GGDEF"/>
    <property type="match status" value="1"/>
</dbReference>
<keyword evidence="10" id="KW-1185">Reference proteome</keyword>
<organism evidence="9 10">
    <name type="scientific">Wenzhouxiangella sediminis</name>
    <dbReference type="NCBI Taxonomy" id="1792836"/>
    <lineage>
        <taxon>Bacteria</taxon>
        <taxon>Pseudomonadati</taxon>
        <taxon>Pseudomonadota</taxon>
        <taxon>Gammaproteobacteria</taxon>
        <taxon>Chromatiales</taxon>
        <taxon>Wenzhouxiangellaceae</taxon>
        <taxon>Wenzhouxiangella</taxon>
    </lineage>
</organism>
<dbReference type="FunFam" id="3.30.70.270:FF:000001">
    <property type="entry name" value="Diguanylate cyclase domain protein"/>
    <property type="match status" value="1"/>
</dbReference>
<evidence type="ECO:0000259" key="8">
    <source>
        <dbReference type="PROSITE" id="PS50887"/>
    </source>
</evidence>
<dbReference type="Pfam" id="PF03924">
    <property type="entry name" value="CHASE"/>
    <property type="match status" value="1"/>
</dbReference>
<evidence type="ECO:0000259" key="7">
    <source>
        <dbReference type="PROSITE" id="PS50883"/>
    </source>
</evidence>
<comment type="subcellular location">
    <subcellularLocation>
        <location evidence="2">Membrane</location>
    </subcellularLocation>
</comment>
<dbReference type="Gene3D" id="3.20.20.450">
    <property type="entry name" value="EAL domain"/>
    <property type="match status" value="1"/>
</dbReference>
<dbReference type="InterPro" id="IPR052155">
    <property type="entry name" value="Biofilm_reg_signaling"/>
</dbReference>
<dbReference type="Pfam" id="PF00563">
    <property type="entry name" value="EAL"/>
    <property type="match status" value="1"/>
</dbReference>
<feature type="domain" description="GGDEF" evidence="8">
    <location>
        <begin position="322"/>
        <end position="455"/>
    </location>
</feature>
<gene>
    <name evidence="9" type="ORF">DZC52_14605</name>
</gene>
<dbReference type="PROSITE" id="PS50883">
    <property type="entry name" value="EAL"/>
    <property type="match status" value="1"/>
</dbReference>
<evidence type="ECO:0000256" key="1">
    <source>
        <dbReference type="ARBA" id="ARBA00001946"/>
    </source>
</evidence>
<evidence type="ECO:0000313" key="10">
    <source>
        <dbReference type="Proteomes" id="UP000260351"/>
    </source>
</evidence>
<evidence type="ECO:0000259" key="6">
    <source>
        <dbReference type="PROSITE" id="PS50839"/>
    </source>
</evidence>
<dbReference type="Gene3D" id="3.30.70.270">
    <property type="match status" value="1"/>
</dbReference>
<dbReference type="GO" id="GO:0007165">
    <property type="term" value="P:signal transduction"/>
    <property type="evidence" value="ECO:0007669"/>
    <property type="project" value="UniProtKB-ARBA"/>
</dbReference>
<feature type="domain" description="CHASE" evidence="6">
    <location>
        <begin position="101"/>
        <end position="189"/>
    </location>
</feature>
<keyword evidence="3" id="KW-0812">Transmembrane</keyword>
<keyword evidence="5" id="KW-0472">Membrane</keyword>
<dbReference type="InterPro" id="IPR001633">
    <property type="entry name" value="EAL_dom"/>
</dbReference>
<evidence type="ECO:0000313" key="9">
    <source>
        <dbReference type="EMBL" id="RFF29083.1"/>
    </source>
</evidence>
<accession>A0A3E1K4W1</accession>
<dbReference type="SMART" id="SM01079">
    <property type="entry name" value="CHASE"/>
    <property type="match status" value="1"/>
</dbReference>
<dbReference type="Pfam" id="PF00990">
    <property type="entry name" value="GGDEF"/>
    <property type="match status" value="1"/>
</dbReference>
<dbReference type="PANTHER" id="PTHR44757:SF2">
    <property type="entry name" value="BIOFILM ARCHITECTURE MAINTENANCE PROTEIN MBAA"/>
    <property type="match status" value="1"/>
</dbReference>
<dbReference type="InterPro" id="IPR029787">
    <property type="entry name" value="Nucleotide_cyclase"/>
</dbReference>
<dbReference type="InterPro" id="IPR043128">
    <property type="entry name" value="Rev_trsase/Diguanyl_cyclase"/>
</dbReference>
<evidence type="ECO:0000256" key="2">
    <source>
        <dbReference type="ARBA" id="ARBA00004370"/>
    </source>
</evidence>
<dbReference type="GO" id="GO:0003824">
    <property type="term" value="F:catalytic activity"/>
    <property type="evidence" value="ECO:0007669"/>
    <property type="project" value="UniProtKB-ARBA"/>
</dbReference>
<evidence type="ECO:0000256" key="5">
    <source>
        <dbReference type="ARBA" id="ARBA00023136"/>
    </source>
</evidence>
<reference evidence="9 10" key="1">
    <citation type="submission" date="2018-08" db="EMBL/GenBank/DDBJ databases">
        <title>Wenzhouxiangella salilacus sp. nov., a novel bacterium isolated from a saline lake in Xinjiang Province, China.</title>
        <authorList>
            <person name="Han S."/>
        </authorList>
    </citation>
    <scope>NUCLEOTIDE SEQUENCE [LARGE SCALE GENOMIC DNA]</scope>
    <source>
        <strain evidence="9 10">XDB06</strain>
    </source>
</reference>
<comment type="cofactor">
    <cofactor evidence="1">
        <name>Mg(2+)</name>
        <dbReference type="ChEBI" id="CHEBI:18420"/>
    </cofactor>
</comment>
<dbReference type="NCBIfam" id="TIGR00254">
    <property type="entry name" value="GGDEF"/>
    <property type="match status" value="1"/>
</dbReference>
<evidence type="ECO:0000256" key="4">
    <source>
        <dbReference type="ARBA" id="ARBA00022989"/>
    </source>
</evidence>
<name>A0A3E1K4W1_9GAMM</name>
<comment type="caution">
    <text evidence="9">The sequence shown here is derived from an EMBL/GenBank/DDBJ whole genome shotgun (WGS) entry which is preliminary data.</text>
</comment>
<dbReference type="InterPro" id="IPR035919">
    <property type="entry name" value="EAL_sf"/>
</dbReference>
<sequence>MRAGLSLLAALAVFAGGQLMLARFIHGEQQRDADLQRFLALQALSTYRARVEGRLDANLISVRTLRAEIALNPDVDPRRFERLVSELLTADLHTQHIAAAPDLVVRYIFPREGNEAALGFDYRTNPEQYRSIQAAIEAGDIVINGPVDLVQGGRAMIGRVPVYERSGGDFWGVLSVVIDHERLFRDAGLMDAQRWHIGLRGTDGKGMEGGVILGEADWWRLDPVTVPVELPVGRWILAAVPAEGGWDPPMGSYPWQWLGGSVLNLALALLIFGLLVSRRRLQGALSTISHQARFDSLTELPNRQYFMYQLGEAIHWSRRRQGRFALLFIDLDHFKEINDSLGHEAGDELLQAVGERIRAAVRGQDLVGRFGGDEFVVLVHELGDPVDAEIVADKLLRALHPVIQIHGHDVTIEGSIGIAVYPEDGQSASDLLKHADLAMYAAKAAGRGTSHFFNDSLRQQAESHLRLHNEIKRGLAENEFAVHYQPIVDAASRRLVAVEALLRWRHPRRGLVGPGHFIPVAERTGVIRALGDFVLRQSCRDLVAMQRAGLDIRLAINRSSREFNDRRTVMNWLEIIDESGVARDRLTLEITESVLMPDKARQHRLLRRLNAEGVGLAIDDFGQGYSSVTYLKKFPVSQIKIDRVFVQDMGESPEQRALVEALVKMAQALHLQVVAEGVETTEQADQLTGLGCQMLQGFHFGRPMPLAELIERFGPARSSRE</sequence>
<dbReference type="PANTHER" id="PTHR44757">
    <property type="entry name" value="DIGUANYLATE CYCLASE DGCP"/>
    <property type="match status" value="1"/>
</dbReference>
<dbReference type="InterPro" id="IPR000160">
    <property type="entry name" value="GGDEF_dom"/>
</dbReference>
<dbReference type="Gene3D" id="3.30.450.350">
    <property type="entry name" value="CHASE domain"/>
    <property type="match status" value="1"/>
</dbReference>
<dbReference type="SUPFAM" id="SSF55073">
    <property type="entry name" value="Nucleotide cyclase"/>
    <property type="match status" value="1"/>
</dbReference>
<dbReference type="SMART" id="SM00052">
    <property type="entry name" value="EAL"/>
    <property type="match status" value="1"/>
</dbReference>
<protein>
    <submittedName>
        <fullName evidence="9">EAL domain-containing protein</fullName>
    </submittedName>
</protein>
<dbReference type="OrthoDB" id="7053140at2"/>
<dbReference type="AlphaFoldDB" id="A0A3E1K4W1"/>
<dbReference type="InterPro" id="IPR006189">
    <property type="entry name" value="CHASE_dom"/>
</dbReference>
<feature type="domain" description="EAL" evidence="7">
    <location>
        <begin position="464"/>
        <end position="717"/>
    </location>
</feature>
<dbReference type="SMART" id="SM00267">
    <property type="entry name" value="GGDEF"/>
    <property type="match status" value="1"/>
</dbReference>
<dbReference type="PROSITE" id="PS50839">
    <property type="entry name" value="CHASE"/>
    <property type="match status" value="1"/>
</dbReference>
<dbReference type="GO" id="GO:0016020">
    <property type="term" value="C:membrane"/>
    <property type="evidence" value="ECO:0007669"/>
    <property type="project" value="UniProtKB-SubCell"/>
</dbReference>
<evidence type="ECO:0000256" key="3">
    <source>
        <dbReference type="ARBA" id="ARBA00022692"/>
    </source>
</evidence>
<dbReference type="CDD" id="cd01948">
    <property type="entry name" value="EAL"/>
    <property type="match status" value="1"/>
</dbReference>
<dbReference type="EMBL" id="QUZK01000052">
    <property type="protein sequence ID" value="RFF29083.1"/>
    <property type="molecule type" value="Genomic_DNA"/>
</dbReference>
<dbReference type="PROSITE" id="PS50887">
    <property type="entry name" value="GGDEF"/>
    <property type="match status" value="1"/>
</dbReference>
<keyword evidence="4" id="KW-1133">Transmembrane helix</keyword>
<dbReference type="Proteomes" id="UP000260351">
    <property type="component" value="Unassembled WGS sequence"/>
</dbReference>
<proteinExistence type="predicted"/>
<dbReference type="InterPro" id="IPR042240">
    <property type="entry name" value="CHASE_sf"/>
</dbReference>